<dbReference type="Pfam" id="PF00999">
    <property type="entry name" value="Na_H_Exchanger"/>
    <property type="match status" value="1"/>
</dbReference>
<name>A0AAD4NCI6_9BILA</name>
<feature type="transmembrane region" description="Helical" evidence="6">
    <location>
        <begin position="200"/>
        <end position="224"/>
    </location>
</feature>
<dbReference type="InterPro" id="IPR038770">
    <property type="entry name" value="Na+/solute_symporter_sf"/>
</dbReference>
<evidence type="ECO:0000256" key="6">
    <source>
        <dbReference type="SAM" id="Phobius"/>
    </source>
</evidence>
<feature type="transmembrane region" description="Helical" evidence="6">
    <location>
        <begin position="87"/>
        <end position="106"/>
    </location>
</feature>
<dbReference type="AlphaFoldDB" id="A0AAD4NCI6"/>
<keyword evidence="9" id="KW-1185">Reference proteome</keyword>
<dbReference type="PANTHER" id="PTHR31102">
    <property type="match status" value="1"/>
</dbReference>
<dbReference type="InterPro" id="IPR051843">
    <property type="entry name" value="CPA1_transporter"/>
</dbReference>
<accession>A0AAD4NCI6</accession>
<gene>
    <name evidence="8" type="ORF">DdX_02333</name>
</gene>
<keyword evidence="5 6" id="KW-0472">Membrane</keyword>
<dbReference type="Proteomes" id="UP001201812">
    <property type="component" value="Unassembled WGS sequence"/>
</dbReference>
<comment type="subcellular location">
    <subcellularLocation>
        <location evidence="1">Membrane</location>
        <topology evidence="1">Multi-pass membrane protein</topology>
    </subcellularLocation>
</comment>
<evidence type="ECO:0000313" key="9">
    <source>
        <dbReference type="Proteomes" id="UP001201812"/>
    </source>
</evidence>
<reference evidence="8" key="1">
    <citation type="submission" date="2022-01" db="EMBL/GenBank/DDBJ databases">
        <title>Genome Sequence Resource for Two Populations of Ditylenchus destructor, the Migratory Endoparasitic Phytonematode.</title>
        <authorList>
            <person name="Zhang H."/>
            <person name="Lin R."/>
            <person name="Xie B."/>
        </authorList>
    </citation>
    <scope>NUCLEOTIDE SEQUENCE</scope>
    <source>
        <strain evidence="8">BazhouSP</strain>
    </source>
</reference>
<comment type="caution">
    <text evidence="8">The sequence shown here is derived from an EMBL/GenBank/DDBJ whole genome shotgun (WGS) entry which is preliminary data.</text>
</comment>
<dbReference type="GO" id="GO:0015297">
    <property type="term" value="F:antiporter activity"/>
    <property type="evidence" value="ECO:0007669"/>
    <property type="project" value="InterPro"/>
</dbReference>
<dbReference type="EMBL" id="JAKKPZ010000002">
    <property type="protein sequence ID" value="KAI1725660.1"/>
    <property type="molecule type" value="Genomic_DNA"/>
</dbReference>
<evidence type="ECO:0000259" key="7">
    <source>
        <dbReference type="Pfam" id="PF00999"/>
    </source>
</evidence>
<feature type="domain" description="Cation/H+ exchanger transmembrane" evidence="7">
    <location>
        <begin position="179"/>
        <end position="445"/>
    </location>
</feature>
<organism evidence="8 9">
    <name type="scientific">Ditylenchus destructor</name>
    <dbReference type="NCBI Taxonomy" id="166010"/>
    <lineage>
        <taxon>Eukaryota</taxon>
        <taxon>Metazoa</taxon>
        <taxon>Ecdysozoa</taxon>
        <taxon>Nematoda</taxon>
        <taxon>Chromadorea</taxon>
        <taxon>Rhabditida</taxon>
        <taxon>Tylenchina</taxon>
        <taxon>Tylenchomorpha</taxon>
        <taxon>Sphaerularioidea</taxon>
        <taxon>Anguinidae</taxon>
        <taxon>Anguininae</taxon>
        <taxon>Ditylenchus</taxon>
    </lineage>
</organism>
<dbReference type="GO" id="GO:1902600">
    <property type="term" value="P:proton transmembrane transport"/>
    <property type="evidence" value="ECO:0007669"/>
    <property type="project" value="InterPro"/>
</dbReference>
<feature type="transmembrane region" description="Helical" evidence="6">
    <location>
        <begin position="330"/>
        <end position="351"/>
    </location>
</feature>
<feature type="transmembrane region" description="Helical" evidence="6">
    <location>
        <begin position="292"/>
        <end position="309"/>
    </location>
</feature>
<feature type="transmembrane region" description="Helical" evidence="6">
    <location>
        <begin position="357"/>
        <end position="375"/>
    </location>
</feature>
<evidence type="ECO:0000256" key="1">
    <source>
        <dbReference type="ARBA" id="ARBA00004141"/>
    </source>
</evidence>
<evidence type="ECO:0000313" key="8">
    <source>
        <dbReference type="EMBL" id="KAI1725660.1"/>
    </source>
</evidence>
<proteinExistence type="inferred from homology"/>
<comment type="similarity">
    <text evidence="2">Belongs to the monovalent cation:proton antiporter 1 (CPA1) transporter (TC 2.A.36) family.</text>
</comment>
<evidence type="ECO:0000256" key="5">
    <source>
        <dbReference type="ARBA" id="ARBA00023136"/>
    </source>
</evidence>
<feature type="transmembrane region" description="Helical" evidence="6">
    <location>
        <begin position="387"/>
        <end position="408"/>
    </location>
</feature>
<keyword evidence="4 6" id="KW-1133">Transmembrane helix</keyword>
<feature type="transmembrane region" description="Helical" evidence="6">
    <location>
        <begin position="118"/>
        <end position="141"/>
    </location>
</feature>
<feature type="transmembrane region" description="Helical" evidence="6">
    <location>
        <begin position="420"/>
        <end position="443"/>
    </location>
</feature>
<dbReference type="Gene3D" id="1.20.1530.20">
    <property type="match status" value="1"/>
</dbReference>
<sequence length="555" mass="61063">MDTKFSPKLKNAAVNIINHRETNFILTAIAVAIAIYIALVGIFDRNVIHPLRADDKPQFAPLLNTTPGNFSYIVIGGAPVTPLDSTEVLVCSVFSLFILWIVALILGRMLNYFMLPPLLGMLIAGILFANIPFLKGILIIHNNWNTFLRQTAFILILIRCGIGLDPDALRNSLFICGNLGIVSTTVENEGRGVEKGIPTVALASASIDNIYCVTAFSISMSIVFTTNDDLSYIITRVPVEILIGSLFGILAGLALRSLPRPDAHLAHFTRATLIFAVSLAFYFGTRAIKCEIAGPVAVILACIVAAMRWKIDNHKMTRPEERGLKVLWDLFFLPFLFVLIGLILDFSIFTWDLLGQSLAIIFIGICARILVVFLISLCTNLNIKEQCFLSFCFTPKATVQAALAPILAQHCMEHSDVSDYTQLILQTCVLSILITAPIGQIIIQILGRTMLHKKTVGGLKLVDPFQIGSIAGPGANSKYLLSDRDNRLRLQVSNGNDSNQKPDKTVATVNSTHPDTQSHATFEEINHQAYKLFKEQRLMGRSNRDRPDSGEVTAI</sequence>
<dbReference type="InterPro" id="IPR006153">
    <property type="entry name" value="Cation/H_exchanger_TM"/>
</dbReference>
<dbReference type="GO" id="GO:0016020">
    <property type="term" value="C:membrane"/>
    <property type="evidence" value="ECO:0007669"/>
    <property type="project" value="UniProtKB-SubCell"/>
</dbReference>
<evidence type="ECO:0000256" key="4">
    <source>
        <dbReference type="ARBA" id="ARBA00022989"/>
    </source>
</evidence>
<evidence type="ECO:0000256" key="2">
    <source>
        <dbReference type="ARBA" id="ARBA00007367"/>
    </source>
</evidence>
<keyword evidence="3 6" id="KW-0812">Transmembrane</keyword>
<feature type="transmembrane region" description="Helical" evidence="6">
    <location>
        <begin position="230"/>
        <end position="255"/>
    </location>
</feature>
<evidence type="ECO:0000256" key="3">
    <source>
        <dbReference type="ARBA" id="ARBA00022692"/>
    </source>
</evidence>
<feature type="transmembrane region" description="Helical" evidence="6">
    <location>
        <begin position="267"/>
        <end position="286"/>
    </location>
</feature>
<protein>
    <submittedName>
        <fullName evidence="8">Sodium/hydrogen exchanger family domain-containing protein</fullName>
    </submittedName>
</protein>
<dbReference type="PANTHER" id="PTHR31102:SF1">
    <property type="entry name" value="CATION_H+ EXCHANGER DOMAIN-CONTAINING PROTEIN"/>
    <property type="match status" value="1"/>
</dbReference>
<feature type="transmembrane region" description="Helical" evidence="6">
    <location>
        <begin position="24"/>
        <end position="43"/>
    </location>
</feature>